<feature type="binding site" evidence="9">
    <location>
        <position position="97"/>
    </location>
    <ligand>
        <name>Fe(2+)</name>
        <dbReference type="ChEBI" id="CHEBI:29033"/>
    </ligand>
</feature>
<evidence type="ECO:0000256" key="5">
    <source>
        <dbReference type="ARBA" id="ARBA00022964"/>
    </source>
</evidence>
<evidence type="ECO:0000313" key="10">
    <source>
        <dbReference type="EMBL" id="MFC3853893.1"/>
    </source>
</evidence>
<feature type="binding site" evidence="9">
    <location>
        <position position="97"/>
    </location>
    <ligand>
        <name>Ni(2+)</name>
        <dbReference type="ChEBI" id="CHEBI:49786"/>
    </ligand>
</feature>
<evidence type="ECO:0000256" key="4">
    <source>
        <dbReference type="ARBA" id="ARBA00022723"/>
    </source>
</evidence>
<evidence type="ECO:0000256" key="6">
    <source>
        <dbReference type="ARBA" id="ARBA00023002"/>
    </source>
</evidence>
<evidence type="ECO:0000313" key="11">
    <source>
        <dbReference type="Proteomes" id="UP001595617"/>
    </source>
</evidence>
<feature type="binding site" evidence="9">
    <location>
        <position position="103"/>
    </location>
    <ligand>
        <name>Ni(2+)</name>
        <dbReference type="ChEBI" id="CHEBI:49786"/>
    </ligand>
</feature>
<comment type="cofactor">
    <cofactor evidence="9">
        <name>Ni(2+)</name>
        <dbReference type="ChEBI" id="CHEBI:49786"/>
    </cofactor>
    <text evidence="9">Binds 1 nickel ion per monomer.</text>
</comment>
<evidence type="ECO:0000256" key="9">
    <source>
        <dbReference type="HAMAP-Rule" id="MF_01682"/>
    </source>
</evidence>
<comment type="subunit">
    <text evidence="9">Monomer.</text>
</comment>
<dbReference type="Pfam" id="PF03079">
    <property type="entry name" value="ARD"/>
    <property type="match status" value="1"/>
</dbReference>
<feature type="site" description="May play a role in transmitting local conformational changes" evidence="9">
    <location>
        <position position="102"/>
    </location>
</feature>
<keyword evidence="2 9" id="KW-0533">Nickel</keyword>
<dbReference type="EMBL" id="JBHRYR010000004">
    <property type="protein sequence ID" value="MFC3853893.1"/>
    <property type="molecule type" value="Genomic_DNA"/>
</dbReference>
<keyword evidence="6 9" id="KW-0560">Oxidoreductase</keyword>
<sequence>MSRLTVYADQDPSSTVLDTTDAAQIAATLAKVGVRFERWDAPHDLPKGASNDEILALYKKDIDRLIAQDGYQTVDVVHMVPDHPEKAAFRQKFLDEHRHSEDEVRFFVQGQGLFCLHLQDQVFQVLCTRNDLISVPANTPHWFDMGTQPEFTAIRLFNNPEGWVAHFTGSDIGQRFPYLDAIQPKANQ</sequence>
<dbReference type="CDD" id="cd02232">
    <property type="entry name" value="cupin_ARD"/>
    <property type="match status" value="1"/>
</dbReference>
<organism evidence="10 11">
    <name type="scientific">Saccharospirillum mangrovi</name>
    <dbReference type="NCBI Taxonomy" id="2161747"/>
    <lineage>
        <taxon>Bacteria</taxon>
        <taxon>Pseudomonadati</taxon>
        <taxon>Pseudomonadota</taxon>
        <taxon>Gammaproteobacteria</taxon>
        <taxon>Oceanospirillales</taxon>
        <taxon>Saccharospirillaceae</taxon>
        <taxon>Saccharospirillum</taxon>
    </lineage>
</organism>
<feature type="binding site" evidence="9">
    <location>
        <position position="141"/>
    </location>
    <ligand>
        <name>Fe(2+)</name>
        <dbReference type="ChEBI" id="CHEBI:29033"/>
    </ligand>
</feature>
<dbReference type="InterPro" id="IPR023956">
    <property type="entry name" value="ARD_bac"/>
</dbReference>
<dbReference type="InterPro" id="IPR004313">
    <property type="entry name" value="ARD"/>
</dbReference>
<feature type="binding site" evidence="9">
    <location>
        <position position="99"/>
    </location>
    <ligand>
        <name>Fe(2+)</name>
        <dbReference type="ChEBI" id="CHEBI:29033"/>
    </ligand>
</feature>
<feature type="binding site" evidence="9">
    <location>
        <position position="103"/>
    </location>
    <ligand>
        <name>Fe(2+)</name>
        <dbReference type="ChEBI" id="CHEBI:29033"/>
    </ligand>
</feature>
<evidence type="ECO:0000256" key="2">
    <source>
        <dbReference type="ARBA" id="ARBA00022596"/>
    </source>
</evidence>
<name>A0ABV7ZZE2_9GAMM</name>
<keyword evidence="4 9" id="KW-0479">Metal-binding</keyword>
<keyword evidence="3 9" id="KW-0028">Amino-acid biosynthesis</keyword>
<dbReference type="InterPro" id="IPR011051">
    <property type="entry name" value="RmlC_Cupin_sf"/>
</dbReference>
<evidence type="ECO:0000256" key="8">
    <source>
        <dbReference type="ARBA" id="ARBA00023167"/>
    </source>
</evidence>
<evidence type="ECO:0000256" key="3">
    <source>
        <dbReference type="ARBA" id="ARBA00022605"/>
    </source>
</evidence>
<dbReference type="RefSeq" id="WP_380697610.1">
    <property type="nucleotide sequence ID" value="NZ_JBHRYR010000004.1"/>
</dbReference>
<comment type="pathway">
    <text evidence="9">Amino-acid biosynthesis; L-methionine biosynthesis via salvage pathway; L-methionine from S-methyl-5-thio-alpha-D-ribose 1-phosphate: step 5/6.</text>
</comment>
<dbReference type="HAMAP" id="MF_01682">
    <property type="entry name" value="Salvage_MtnD"/>
    <property type="match status" value="1"/>
</dbReference>
<dbReference type="PANTHER" id="PTHR23418">
    <property type="entry name" value="ACIREDUCTONE DIOXYGENASE"/>
    <property type="match status" value="1"/>
</dbReference>
<feature type="site" description="May play a role in metal incorporation in vivo" evidence="9">
    <location>
        <position position="96"/>
    </location>
</feature>
<dbReference type="EC" id="1.13.11.53" evidence="9"/>
<dbReference type="SUPFAM" id="SSF51182">
    <property type="entry name" value="RmlC-like cupins"/>
    <property type="match status" value="1"/>
</dbReference>
<dbReference type="Proteomes" id="UP001595617">
    <property type="component" value="Unassembled WGS sequence"/>
</dbReference>
<gene>
    <name evidence="9" type="primary">mtnD</name>
    <name evidence="10" type="ORF">ACFOOG_13695</name>
</gene>
<dbReference type="EC" id="1.13.11.54" evidence="9"/>
<evidence type="ECO:0000256" key="1">
    <source>
        <dbReference type="ARBA" id="ARBA00000428"/>
    </source>
</evidence>
<feature type="site" description="Important to generate the dianion" evidence="9">
    <location>
        <position position="105"/>
    </location>
</feature>
<dbReference type="Gene3D" id="2.60.120.10">
    <property type="entry name" value="Jelly Rolls"/>
    <property type="match status" value="1"/>
</dbReference>
<feature type="binding site" evidence="9">
    <location>
        <position position="141"/>
    </location>
    <ligand>
        <name>Ni(2+)</name>
        <dbReference type="ChEBI" id="CHEBI:49786"/>
    </ligand>
</feature>
<comment type="catalytic activity">
    <reaction evidence="9">
        <text>1,2-dihydroxy-5-(methylsulfanyl)pent-1-en-3-one + O2 = 3-(methylsulfanyl)propanoate + CO + formate + 2 H(+)</text>
        <dbReference type="Rhea" id="RHEA:14161"/>
        <dbReference type="ChEBI" id="CHEBI:15378"/>
        <dbReference type="ChEBI" id="CHEBI:15379"/>
        <dbReference type="ChEBI" id="CHEBI:15740"/>
        <dbReference type="ChEBI" id="CHEBI:17245"/>
        <dbReference type="ChEBI" id="CHEBI:49016"/>
        <dbReference type="ChEBI" id="CHEBI:49252"/>
        <dbReference type="EC" id="1.13.11.53"/>
    </reaction>
</comment>
<keyword evidence="5 9" id="KW-0223">Dioxygenase</keyword>
<proteinExistence type="inferred from homology"/>
<comment type="caution">
    <text evidence="10">The sequence shown here is derived from an EMBL/GenBank/DDBJ whole genome shotgun (WGS) entry which is preliminary data.</text>
</comment>
<dbReference type="InterPro" id="IPR014710">
    <property type="entry name" value="RmlC-like_jellyroll"/>
</dbReference>
<evidence type="ECO:0000256" key="7">
    <source>
        <dbReference type="ARBA" id="ARBA00023004"/>
    </source>
</evidence>
<comment type="cofactor">
    <cofactor evidence="9">
        <name>Fe(2+)</name>
        <dbReference type="ChEBI" id="CHEBI:29033"/>
    </cofactor>
    <text evidence="9">Binds 1 Fe(2+) cation per monomer.</text>
</comment>
<dbReference type="GO" id="GO:0051213">
    <property type="term" value="F:dioxygenase activity"/>
    <property type="evidence" value="ECO:0007669"/>
    <property type="project" value="UniProtKB-KW"/>
</dbReference>
<dbReference type="PANTHER" id="PTHR23418:SF0">
    <property type="entry name" value="ACIREDUCTONE DIOXYGENASE"/>
    <property type="match status" value="1"/>
</dbReference>
<accession>A0ABV7ZZE2</accession>
<feature type="binding site" evidence="9">
    <location>
        <position position="99"/>
    </location>
    <ligand>
        <name>Ni(2+)</name>
        <dbReference type="ChEBI" id="CHEBI:49786"/>
    </ligand>
</feature>
<keyword evidence="7 9" id="KW-0408">Iron</keyword>
<reference evidence="11" key="1">
    <citation type="journal article" date="2019" name="Int. J. Syst. Evol. Microbiol.">
        <title>The Global Catalogue of Microorganisms (GCM) 10K type strain sequencing project: providing services to taxonomists for standard genome sequencing and annotation.</title>
        <authorList>
            <consortium name="The Broad Institute Genomics Platform"/>
            <consortium name="The Broad Institute Genome Sequencing Center for Infectious Disease"/>
            <person name="Wu L."/>
            <person name="Ma J."/>
        </authorList>
    </citation>
    <scope>NUCLEOTIDE SEQUENCE [LARGE SCALE GENOMIC DNA]</scope>
    <source>
        <strain evidence="11">IBRC 10765</strain>
    </source>
</reference>
<keyword evidence="11" id="KW-1185">Reference proteome</keyword>
<keyword evidence="8 9" id="KW-0486">Methionine biosynthesis</keyword>
<comment type="function">
    <text evidence="9">Catalyzes 2 different reactions between oxygene and the acireductone 1,2-dihydroxy-3-keto-5-methylthiopentene (DHK-MTPene) depending upon the metal bound in the active site. Fe-containing acireductone dioxygenase (Fe-ARD) produces formate and 2-keto-4-methylthiobutyrate (KMTB), the alpha-ketoacid precursor of methionine in the methionine recycle pathway. Ni-containing acireductone dioxygenase (Ni-ARD) produces methylthiopropionate, carbon monoxide and formate, and does not lie on the methionine recycle pathway.</text>
</comment>
<protein>
    <recommendedName>
        <fullName evidence="9">Acireductone dioxygenase</fullName>
    </recommendedName>
    <alternativeName>
        <fullName evidence="9">1,2-dihydroxy-3-keto-5-methylthiopentene dioxygenase</fullName>
        <shortName evidence="9">DHK-MTPene dioxygenase</shortName>
    </alternativeName>
    <alternativeName>
        <fullName evidence="9">Acireductone dioxygenase (Fe(2+)-requiring)</fullName>
        <shortName evidence="9">ARD'</shortName>
        <shortName evidence="9">Fe-ARD</shortName>
        <ecNumber evidence="9">1.13.11.54</ecNumber>
    </alternativeName>
    <alternativeName>
        <fullName evidence="9">Acireductone dioxygenase (Ni(2+)-requiring)</fullName>
        <shortName evidence="9">ARD</shortName>
        <shortName evidence="9">Ni-ARD</shortName>
        <ecNumber evidence="9">1.13.11.53</ecNumber>
    </alternativeName>
</protein>
<comment type="catalytic activity">
    <reaction evidence="1 9">
        <text>1,2-dihydroxy-5-(methylsulfanyl)pent-1-en-3-one + O2 = 4-methylsulfanyl-2-oxobutanoate + formate + 2 H(+)</text>
        <dbReference type="Rhea" id="RHEA:24504"/>
        <dbReference type="ChEBI" id="CHEBI:15378"/>
        <dbReference type="ChEBI" id="CHEBI:15379"/>
        <dbReference type="ChEBI" id="CHEBI:15740"/>
        <dbReference type="ChEBI" id="CHEBI:16723"/>
        <dbReference type="ChEBI" id="CHEBI:49252"/>
        <dbReference type="EC" id="1.13.11.54"/>
    </reaction>
</comment>
<comment type="similarity">
    <text evidence="9">Belongs to the acireductone dioxygenase (ARD) family.</text>
</comment>